<dbReference type="EMBL" id="CP017316">
    <property type="protein sequence ID" value="AOT62259.1"/>
    <property type="molecule type" value="Genomic_DNA"/>
</dbReference>
<evidence type="ECO:0008006" key="3">
    <source>
        <dbReference type="Google" id="ProtNLM"/>
    </source>
</evidence>
<dbReference type="Proteomes" id="UP000095349">
    <property type="component" value="Chromosome"/>
</dbReference>
<gene>
    <name evidence="1" type="ORF">A4G23_05154</name>
</gene>
<name>A0A1D8G9Y3_9ACTN</name>
<dbReference type="KEGG" id="srn:A4G23_05154"/>
<reference evidence="1 2" key="1">
    <citation type="submission" date="2016-09" db="EMBL/GenBank/DDBJ databases">
        <title>Streptomyces rubrolavendulae MJM4426 Genome sequencing and assembly.</title>
        <authorList>
            <person name="Kim J.-G."/>
        </authorList>
    </citation>
    <scope>NUCLEOTIDE SEQUENCE [LARGE SCALE GENOMIC DNA]</scope>
    <source>
        <strain evidence="1 2">MJM4426</strain>
    </source>
</reference>
<dbReference type="PATRIC" id="fig|285473.5.peg.5427"/>
<organism evidence="1 2">
    <name type="scientific">Streptomyces rubrolavendulae</name>
    <dbReference type="NCBI Taxonomy" id="285473"/>
    <lineage>
        <taxon>Bacteria</taxon>
        <taxon>Bacillati</taxon>
        <taxon>Actinomycetota</taxon>
        <taxon>Actinomycetes</taxon>
        <taxon>Kitasatosporales</taxon>
        <taxon>Streptomycetaceae</taxon>
        <taxon>Streptomyces</taxon>
    </lineage>
</organism>
<protein>
    <recommendedName>
        <fullName evidence="3">DUF1622 domain-containing protein</fullName>
    </recommendedName>
</protein>
<keyword evidence="2" id="KW-1185">Reference proteome</keyword>
<dbReference type="OrthoDB" id="4336583at2"/>
<dbReference type="RefSeq" id="WP_079140663.1">
    <property type="nucleotide sequence ID" value="NZ_CP017316.1"/>
</dbReference>
<accession>A0A1D8G9Y3</accession>
<dbReference type="AlphaFoldDB" id="A0A1D8G9Y3"/>
<proteinExistence type="predicted"/>
<dbReference type="STRING" id="285473.A4G23_05154"/>
<evidence type="ECO:0000313" key="2">
    <source>
        <dbReference type="Proteomes" id="UP000095349"/>
    </source>
</evidence>
<sequence>MIPWAQGAALLVTAAGLVAAPAAYRMVGDARRALAVLLDFLTAAGLVRLSGDLSWYGVLTAAAVIALRHLITFGLTPSRSGSAPGARPWVR</sequence>
<dbReference type="GeneID" id="33064409"/>
<evidence type="ECO:0000313" key="1">
    <source>
        <dbReference type="EMBL" id="AOT62259.1"/>
    </source>
</evidence>